<name>A0ABY7NNK5_9SPHN</name>
<gene>
    <name evidence="1" type="ORF">PBT88_02920</name>
</gene>
<proteinExistence type="predicted"/>
<protein>
    <submittedName>
        <fullName evidence="1">Uncharacterized protein</fullName>
    </submittedName>
</protein>
<sequence>MSTTSDFYLARAAECAQDADAALLDNVRDRCRRSQAAWQEMADRVIRGEKMRDTLEAAKAAREPAA</sequence>
<dbReference type="Proteomes" id="UP001210865">
    <property type="component" value="Chromosome"/>
</dbReference>
<evidence type="ECO:0000313" key="2">
    <source>
        <dbReference type="Proteomes" id="UP001210865"/>
    </source>
</evidence>
<keyword evidence="2" id="KW-1185">Reference proteome</keyword>
<accession>A0ABY7NNK5</accession>
<organism evidence="1 2">
    <name type="scientific">Sphingomonas abietis</name>
    <dbReference type="NCBI Taxonomy" id="3012344"/>
    <lineage>
        <taxon>Bacteria</taxon>
        <taxon>Pseudomonadati</taxon>
        <taxon>Pseudomonadota</taxon>
        <taxon>Alphaproteobacteria</taxon>
        <taxon>Sphingomonadales</taxon>
        <taxon>Sphingomonadaceae</taxon>
        <taxon>Sphingomonas</taxon>
    </lineage>
</organism>
<dbReference type="EMBL" id="CP115174">
    <property type="protein sequence ID" value="WBO23109.1"/>
    <property type="molecule type" value="Genomic_DNA"/>
</dbReference>
<reference evidence="1 2" key="1">
    <citation type="submission" date="2022-12" db="EMBL/GenBank/DDBJ databases">
        <title>Sphingomonas abieness sp. nov., an endophytic bacterium isolated from Abies koreana.</title>
        <authorList>
            <person name="Jiang L."/>
            <person name="Lee J."/>
        </authorList>
    </citation>
    <scope>NUCLEOTIDE SEQUENCE [LARGE SCALE GENOMIC DNA]</scope>
    <source>
        <strain evidence="2">PAMB 00755</strain>
    </source>
</reference>
<evidence type="ECO:0000313" key="1">
    <source>
        <dbReference type="EMBL" id="WBO23109.1"/>
    </source>
</evidence>
<dbReference type="RefSeq" id="WP_270077746.1">
    <property type="nucleotide sequence ID" value="NZ_CP115174.1"/>
</dbReference>